<comment type="caution">
    <text evidence="4">The sequence shown here is derived from an EMBL/GenBank/DDBJ whole genome shotgun (WGS) entry which is preliminary data.</text>
</comment>
<evidence type="ECO:0000313" key="5">
    <source>
        <dbReference type="Proteomes" id="UP001190700"/>
    </source>
</evidence>
<evidence type="ECO:0000256" key="1">
    <source>
        <dbReference type="PROSITE-ProRule" id="PRU00042"/>
    </source>
</evidence>
<dbReference type="InterPro" id="IPR013087">
    <property type="entry name" value="Znf_C2H2_type"/>
</dbReference>
<feature type="transmembrane region" description="Helical" evidence="2">
    <location>
        <begin position="199"/>
        <end position="222"/>
    </location>
</feature>
<dbReference type="AlphaFoldDB" id="A0AAE0ESW4"/>
<keyword evidence="2" id="KW-0472">Membrane</keyword>
<gene>
    <name evidence="4" type="ORF">CYMTET_51201</name>
</gene>
<dbReference type="GO" id="GO:0008270">
    <property type="term" value="F:zinc ion binding"/>
    <property type="evidence" value="ECO:0007669"/>
    <property type="project" value="UniProtKB-KW"/>
</dbReference>
<evidence type="ECO:0000256" key="2">
    <source>
        <dbReference type="SAM" id="Phobius"/>
    </source>
</evidence>
<keyword evidence="1" id="KW-0862">Zinc</keyword>
<sequence length="226" mass="24941">MHSTLFNFFTSKQGGPLSIELGKKHSCRHCSKAYDSVDALRKHEKLKHPRASSHKKSTSNVESVVDEYEGSLVDDLIDELVKETEMVASESSTWHKVGSRGATTRNRPPVVHKVKALDSIHKLLDGGMTLEAAAQAMGVPPSNVRRWLGNEKKLREQAADPKAKHKRGFGGPKRGRYDDIARDLLGVYKRRRAGGFKGVLSDLAASFLPMCAPATFCVGVLFRKFA</sequence>
<dbReference type="Gene3D" id="3.30.160.60">
    <property type="entry name" value="Classic Zinc Finger"/>
    <property type="match status" value="1"/>
</dbReference>
<protein>
    <recommendedName>
        <fullName evidence="3">C2H2-type domain-containing protein</fullName>
    </recommendedName>
</protein>
<accession>A0AAE0ESW4</accession>
<reference evidence="4 5" key="1">
    <citation type="journal article" date="2015" name="Genome Biol. Evol.">
        <title>Comparative Genomics of a Bacterivorous Green Alga Reveals Evolutionary Causalities and Consequences of Phago-Mixotrophic Mode of Nutrition.</title>
        <authorList>
            <person name="Burns J.A."/>
            <person name="Paasch A."/>
            <person name="Narechania A."/>
            <person name="Kim E."/>
        </authorList>
    </citation>
    <scope>NUCLEOTIDE SEQUENCE [LARGE SCALE GENOMIC DNA]</scope>
    <source>
        <strain evidence="4 5">PLY_AMNH</strain>
    </source>
</reference>
<proteinExistence type="predicted"/>
<dbReference type="PROSITE" id="PS50157">
    <property type="entry name" value="ZINC_FINGER_C2H2_2"/>
    <property type="match status" value="1"/>
</dbReference>
<keyword evidence="2" id="KW-1133">Transmembrane helix</keyword>
<keyword evidence="5" id="KW-1185">Reference proteome</keyword>
<keyword evidence="1" id="KW-0863">Zinc-finger</keyword>
<keyword evidence="2" id="KW-0812">Transmembrane</keyword>
<organism evidence="4 5">
    <name type="scientific">Cymbomonas tetramitiformis</name>
    <dbReference type="NCBI Taxonomy" id="36881"/>
    <lineage>
        <taxon>Eukaryota</taxon>
        <taxon>Viridiplantae</taxon>
        <taxon>Chlorophyta</taxon>
        <taxon>Pyramimonadophyceae</taxon>
        <taxon>Pyramimonadales</taxon>
        <taxon>Pyramimonadaceae</taxon>
        <taxon>Cymbomonas</taxon>
    </lineage>
</organism>
<feature type="domain" description="C2H2-type" evidence="3">
    <location>
        <begin position="25"/>
        <end position="53"/>
    </location>
</feature>
<dbReference type="EMBL" id="LGRX02034096">
    <property type="protein sequence ID" value="KAK3238822.1"/>
    <property type="molecule type" value="Genomic_DNA"/>
</dbReference>
<dbReference type="Proteomes" id="UP001190700">
    <property type="component" value="Unassembled WGS sequence"/>
</dbReference>
<evidence type="ECO:0000313" key="4">
    <source>
        <dbReference type="EMBL" id="KAK3238822.1"/>
    </source>
</evidence>
<evidence type="ECO:0000259" key="3">
    <source>
        <dbReference type="PROSITE" id="PS50157"/>
    </source>
</evidence>
<keyword evidence="1" id="KW-0479">Metal-binding</keyword>
<dbReference type="PROSITE" id="PS00028">
    <property type="entry name" value="ZINC_FINGER_C2H2_1"/>
    <property type="match status" value="1"/>
</dbReference>
<name>A0AAE0ESW4_9CHLO</name>